<evidence type="ECO:0000256" key="5">
    <source>
        <dbReference type="ARBA" id="ARBA00023235"/>
    </source>
</evidence>
<protein>
    <recommendedName>
        <fullName evidence="3">protein disulfide-isomerase</fullName>
        <ecNumber evidence="3">5.3.4.1</ecNumber>
    </recommendedName>
</protein>
<evidence type="ECO:0000256" key="6">
    <source>
        <dbReference type="ARBA" id="ARBA00023284"/>
    </source>
</evidence>
<dbReference type="STRING" id="1283841.A0A084QQE8"/>
<dbReference type="CDD" id="cd02981">
    <property type="entry name" value="PDI_b_family"/>
    <property type="match status" value="1"/>
</dbReference>
<organism evidence="10 11">
    <name type="scientific">Stachybotrys chlorohalonatus (strain IBT 40285)</name>
    <dbReference type="NCBI Taxonomy" id="1283841"/>
    <lineage>
        <taxon>Eukaryota</taxon>
        <taxon>Fungi</taxon>
        <taxon>Dikarya</taxon>
        <taxon>Ascomycota</taxon>
        <taxon>Pezizomycotina</taxon>
        <taxon>Sordariomycetes</taxon>
        <taxon>Hypocreomycetidae</taxon>
        <taxon>Hypocreales</taxon>
        <taxon>Stachybotryaceae</taxon>
        <taxon>Stachybotrys</taxon>
    </lineage>
</organism>
<feature type="signal peptide" evidence="8">
    <location>
        <begin position="1"/>
        <end position="22"/>
    </location>
</feature>
<gene>
    <name evidence="10" type="ORF">S40285_08449</name>
</gene>
<evidence type="ECO:0000256" key="4">
    <source>
        <dbReference type="ARBA" id="ARBA00023157"/>
    </source>
</evidence>
<dbReference type="PROSITE" id="PS51352">
    <property type="entry name" value="THIOREDOXIN_2"/>
    <property type="match status" value="1"/>
</dbReference>
<keyword evidence="6" id="KW-0676">Redox-active center</keyword>
<dbReference type="Pfam" id="PF18108">
    <property type="entry name" value="QSOX_Trx1"/>
    <property type="match status" value="1"/>
</dbReference>
<dbReference type="InterPro" id="IPR017937">
    <property type="entry name" value="Thioredoxin_CS"/>
</dbReference>
<dbReference type="PRINTS" id="PR00421">
    <property type="entry name" value="THIOREDOXIN"/>
</dbReference>
<dbReference type="EC" id="5.3.4.1" evidence="3"/>
<evidence type="ECO:0000256" key="3">
    <source>
        <dbReference type="ARBA" id="ARBA00012723"/>
    </source>
</evidence>
<proteinExistence type="predicted"/>
<dbReference type="Gene3D" id="3.40.30.10">
    <property type="entry name" value="Glutaredoxin"/>
    <property type="match status" value="2"/>
</dbReference>
<feature type="chain" id="PRO_5001779552" description="protein disulfide-isomerase" evidence="8">
    <location>
        <begin position="23"/>
        <end position="499"/>
    </location>
</feature>
<evidence type="ECO:0000256" key="2">
    <source>
        <dbReference type="ARBA" id="ARBA00004319"/>
    </source>
</evidence>
<evidence type="ECO:0000313" key="10">
    <source>
        <dbReference type="EMBL" id="KFA66183.1"/>
    </source>
</evidence>
<dbReference type="SUPFAM" id="SSF52833">
    <property type="entry name" value="Thioredoxin-like"/>
    <property type="match status" value="2"/>
</dbReference>
<sequence>MHHPTIVATLTAVLAALPAAQAAGLYTKSSPVLQVDGRSYDKLIAKSNYTSIVEFYAPWCGHCQNLKPAYEKAAKNLEGLAKVAAVNCDEESNKPLCGSMGVQGFPTLKIVKPSKKAGGRAIVEDYQGQRTASAITEAVVNGMNNYVTKVTAKDVDAFLAGDRPKALLFTDKGSTSALLKSVAIDFLDVISVGQVRNKETEVVEKFGVEKFPTLVLVSTEGEPIVYSGELKKKDIVEFLKQAGEPNPDPAPPKKKADKKSSSSSTSTSSTETTETTEAAEEATAEPEESAETPTADSTARPEPSIIPIDVLTLQEHLIEKCLQPKSQTCVLLLIPAEATEPAMDAVVALSNLKTKYIYGKRHTFPFYAIPAELEGTITLRETLDLDKDIEMIAINTRRGWWRRFEGEEYTKEAVEAWIDMLRLGEGTKHKLPESVIVELPEKPVKEAQEPVEVPIEEASDAPSEASSESSSEATQATDPEPEVETEASEAKEESQHDEL</sequence>
<dbReference type="Pfam" id="PF00085">
    <property type="entry name" value="Thioredoxin"/>
    <property type="match status" value="1"/>
</dbReference>
<feature type="region of interest" description="Disordered" evidence="7">
    <location>
        <begin position="441"/>
        <end position="499"/>
    </location>
</feature>
<feature type="compositionally biased region" description="Low complexity" evidence="7">
    <location>
        <begin position="460"/>
        <end position="473"/>
    </location>
</feature>
<keyword evidence="8" id="KW-0732">Signal</keyword>
<evidence type="ECO:0000256" key="7">
    <source>
        <dbReference type="SAM" id="MobiDB-lite"/>
    </source>
</evidence>
<dbReference type="InterPro" id="IPR013766">
    <property type="entry name" value="Thioredoxin_domain"/>
</dbReference>
<feature type="compositionally biased region" description="Low complexity" evidence="7">
    <location>
        <begin position="261"/>
        <end position="276"/>
    </location>
</feature>
<dbReference type="CDD" id="cd03002">
    <property type="entry name" value="PDI_a_MPD1_like"/>
    <property type="match status" value="1"/>
</dbReference>
<feature type="domain" description="Thioredoxin" evidence="9">
    <location>
        <begin position="11"/>
        <end position="145"/>
    </location>
</feature>
<evidence type="ECO:0000256" key="1">
    <source>
        <dbReference type="ARBA" id="ARBA00001182"/>
    </source>
</evidence>
<evidence type="ECO:0000313" key="11">
    <source>
        <dbReference type="Proteomes" id="UP000028524"/>
    </source>
</evidence>
<accession>A0A084QQE8</accession>
<reference evidence="10 11" key="1">
    <citation type="journal article" date="2014" name="BMC Genomics">
        <title>Comparative genome sequencing reveals chemotype-specific gene clusters in the toxigenic black mold Stachybotrys.</title>
        <authorList>
            <person name="Semeiks J."/>
            <person name="Borek D."/>
            <person name="Otwinowski Z."/>
            <person name="Grishin N.V."/>
        </authorList>
    </citation>
    <scope>NUCLEOTIDE SEQUENCE [LARGE SCALE GENOMIC DNA]</scope>
    <source>
        <strain evidence="10 11">IBT 40285</strain>
    </source>
</reference>
<dbReference type="GO" id="GO:0034976">
    <property type="term" value="P:response to endoplasmic reticulum stress"/>
    <property type="evidence" value="ECO:0007669"/>
    <property type="project" value="TreeGrafter"/>
</dbReference>
<feature type="compositionally biased region" description="Basic and acidic residues" evidence="7">
    <location>
        <begin position="488"/>
        <end position="499"/>
    </location>
</feature>
<feature type="region of interest" description="Disordered" evidence="7">
    <location>
        <begin position="241"/>
        <end position="303"/>
    </location>
</feature>
<name>A0A084QQE8_STAC4</name>
<dbReference type="GO" id="GO:0003756">
    <property type="term" value="F:protein disulfide isomerase activity"/>
    <property type="evidence" value="ECO:0007669"/>
    <property type="project" value="UniProtKB-EC"/>
</dbReference>
<dbReference type="GO" id="GO:0015035">
    <property type="term" value="F:protein-disulfide reductase activity"/>
    <property type="evidence" value="ECO:0007669"/>
    <property type="project" value="TreeGrafter"/>
</dbReference>
<keyword evidence="11" id="KW-1185">Reference proteome</keyword>
<dbReference type="Proteomes" id="UP000028524">
    <property type="component" value="Unassembled WGS sequence"/>
</dbReference>
<dbReference type="InParanoid" id="A0A084QQE8"/>
<dbReference type="InterPro" id="IPR036249">
    <property type="entry name" value="Thioredoxin-like_sf"/>
</dbReference>
<comment type="subcellular location">
    <subcellularLocation>
        <location evidence="2">Endoplasmic reticulum lumen</location>
    </subcellularLocation>
</comment>
<dbReference type="InterPro" id="IPR057305">
    <property type="entry name" value="Thioredox_PDIA6_C"/>
</dbReference>
<dbReference type="PROSITE" id="PS00194">
    <property type="entry name" value="THIOREDOXIN_1"/>
    <property type="match status" value="1"/>
</dbReference>
<dbReference type="AlphaFoldDB" id="A0A084QQE8"/>
<dbReference type="PANTHER" id="PTHR45815:SF3">
    <property type="entry name" value="PROTEIN DISULFIDE-ISOMERASE A6"/>
    <property type="match status" value="1"/>
</dbReference>
<dbReference type="Pfam" id="PF24541">
    <property type="entry name" value="Thioredox_PDIA6_C"/>
    <property type="match status" value="1"/>
</dbReference>
<comment type="catalytic activity">
    <reaction evidence="1">
        <text>Catalyzes the rearrangement of -S-S- bonds in proteins.</text>
        <dbReference type="EC" id="5.3.4.1"/>
    </reaction>
</comment>
<dbReference type="OrthoDB" id="10264505at2759"/>
<dbReference type="OMA" id="NHVKRAT"/>
<dbReference type="HOGENOM" id="CLU_030577_0_0_1"/>
<dbReference type="EMBL" id="KL660484">
    <property type="protein sequence ID" value="KFA66183.1"/>
    <property type="molecule type" value="Genomic_DNA"/>
</dbReference>
<dbReference type="GO" id="GO:0005788">
    <property type="term" value="C:endoplasmic reticulum lumen"/>
    <property type="evidence" value="ECO:0007669"/>
    <property type="project" value="UniProtKB-SubCell"/>
</dbReference>
<dbReference type="InterPro" id="IPR041269">
    <property type="entry name" value="QSOX_Trx1"/>
</dbReference>
<dbReference type="PANTHER" id="PTHR45815">
    <property type="entry name" value="PROTEIN DISULFIDE-ISOMERASE A6"/>
    <property type="match status" value="1"/>
</dbReference>
<evidence type="ECO:0000256" key="8">
    <source>
        <dbReference type="SAM" id="SignalP"/>
    </source>
</evidence>
<keyword evidence="4" id="KW-1015">Disulfide bond</keyword>
<keyword evidence="5" id="KW-0413">Isomerase</keyword>
<feature type="compositionally biased region" description="Acidic residues" evidence="7">
    <location>
        <begin position="277"/>
        <end position="290"/>
    </location>
</feature>
<evidence type="ECO:0000259" key="9">
    <source>
        <dbReference type="PROSITE" id="PS51352"/>
    </source>
</evidence>